<feature type="region of interest" description="Disordered" evidence="1">
    <location>
        <begin position="568"/>
        <end position="587"/>
    </location>
</feature>
<reference evidence="3 4" key="1">
    <citation type="submission" date="2017-11" db="EMBL/GenBank/DDBJ databases">
        <title>De novo assembly and phasing of dikaryotic genomes from two isolates of Puccinia coronata f. sp. avenae, the causal agent of oat crown rust.</title>
        <authorList>
            <person name="Miller M.E."/>
            <person name="Zhang Y."/>
            <person name="Omidvar V."/>
            <person name="Sperschneider J."/>
            <person name="Schwessinger B."/>
            <person name="Raley C."/>
            <person name="Palmer J.M."/>
            <person name="Garnica D."/>
            <person name="Upadhyaya N."/>
            <person name="Rathjen J."/>
            <person name="Taylor J.M."/>
            <person name="Park R.F."/>
            <person name="Dodds P.N."/>
            <person name="Hirsch C.D."/>
            <person name="Kianian S.F."/>
            <person name="Figueroa M."/>
        </authorList>
    </citation>
    <scope>NUCLEOTIDE SEQUENCE [LARGE SCALE GENOMIC DNA]</scope>
    <source>
        <strain evidence="3">12NC29</strain>
    </source>
</reference>
<keyword evidence="4" id="KW-1185">Reference proteome</keyword>
<dbReference type="OrthoDB" id="2499350at2759"/>
<evidence type="ECO:0000313" key="3">
    <source>
        <dbReference type="EMBL" id="PLW55692.1"/>
    </source>
</evidence>
<feature type="transmembrane region" description="Helical" evidence="2">
    <location>
        <begin position="414"/>
        <end position="432"/>
    </location>
</feature>
<keyword evidence="2" id="KW-0472">Membrane</keyword>
<dbReference type="AlphaFoldDB" id="A0A2N5W0H1"/>
<proteinExistence type="predicted"/>
<evidence type="ECO:0000256" key="1">
    <source>
        <dbReference type="SAM" id="MobiDB-lite"/>
    </source>
</evidence>
<dbReference type="Proteomes" id="UP000235388">
    <property type="component" value="Unassembled WGS sequence"/>
</dbReference>
<feature type="transmembrane region" description="Helical" evidence="2">
    <location>
        <begin position="75"/>
        <end position="98"/>
    </location>
</feature>
<accession>A0A2N5W0H1</accession>
<feature type="compositionally biased region" description="Basic and acidic residues" evidence="1">
    <location>
        <begin position="482"/>
        <end position="502"/>
    </location>
</feature>
<feature type="region of interest" description="Disordered" evidence="1">
    <location>
        <begin position="477"/>
        <end position="516"/>
    </location>
</feature>
<dbReference type="EMBL" id="PGCJ01000029">
    <property type="protein sequence ID" value="PLW55692.1"/>
    <property type="molecule type" value="Genomic_DNA"/>
</dbReference>
<comment type="caution">
    <text evidence="3">The sequence shown here is derived from an EMBL/GenBank/DDBJ whole genome shotgun (WGS) entry which is preliminary data.</text>
</comment>
<feature type="transmembrane region" description="Helical" evidence="2">
    <location>
        <begin position="161"/>
        <end position="185"/>
    </location>
</feature>
<organism evidence="3 4">
    <name type="scientific">Puccinia coronata f. sp. avenae</name>
    <dbReference type="NCBI Taxonomy" id="200324"/>
    <lineage>
        <taxon>Eukaryota</taxon>
        <taxon>Fungi</taxon>
        <taxon>Dikarya</taxon>
        <taxon>Basidiomycota</taxon>
        <taxon>Pucciniomycotina</taxon>
        <taxon>Pucciniomycetes</taxon>
        <taxon>Pucciniales</taxon>
        <taxon>Pucciniaceae</taxon>
        <taxon>Puccinia</taxon>
    </lineage>
</organism>
<protein>
    <submittedName>
        <fullName evidence="3">Uncharacterized protein</fullName>
    </submittedName>
</protein>
<keyword evidence="2" id="KW-0812">Transmembrane</keyword>
<name>A0A2N5W0H1_9BASI</name>
<keyword evidence="2" id="KW-1133">Transmembrane helix</keyword>
<gene>
    <name evidence="3" type="ORF">PCANC_04602</name>
</gene>
<feature type="transmembrane region" description="Helical" evidence="2">
    <location>
        <begin position="244"/>
        <end position="268"/>
    </location>
</feature>
<feature type="transmembrane region" description="Helical" evidence="2">
    <location>
        <begin position="452"/>
        <end position="472"/>
    </location>
</feature>
<evidence type="ECO:0000256" key="2">
    <source>
        <dbReference type="SAM" id="Phobius"/>
    </source>
</evidence>
<feature type="transmembrane region" description="Helical" evidence="2">
    <location>
        <begin position="118"/>
        <end position="140"/>
    </location>
</feature>
<evidence type="ECO:0000313" key="4">
    <source>
        <dbReference type="Proteomes" id="UP000235388"/>
    </source>
</evidence>
<feature type="transmembrane region" description="Helical" evidence="2">
    <location>
        <begin position="33"/>
        <end position="54"/>
    </location>
</feature>
<sequence length="655" mass="74181">MATIVPTTIEEWDALRQDVKQRAILTRSSSQTMDLRICAALTLVSGLLYALSFFKRRSRGMWILKKDSEGYWHPNVHTSLPIFAVLYATLDVGAVIFVEKNQGHPIDPVPVALQLAAYQALQIFAWLKIWAVLYACLFSRQRLPVNSIHPSKAQRLVSPRIFNLFNTLIILTVLAGQIPLIYFLYMAIQKFRHAVSATDLSFQLVLDASESSDTDALYDAALQTFVNMRLIKQQAARANIPFKVYTIFITAWMSFNILIYLLSTSFLLHALGSQKNFLTSALENRRALKLLQQMEQEEIDSRHSITSWILQSSPSSPTSSHHDLAKSKLAFKTFDPWTWRSWIDFANDENLNGHVFWDRVHQVNIPLHASRSTFNSGSQADEKNSPIGLLNDAALEKHCSTLIRYWYSTLGQTVIGLGMFLSYLVMAVWLLSRWAHSTGQNDLIEAFVWSNWTWGGGPGILLGIVACIVAFSSTPSLPSDVKAQKSDSRKADIPQRKERDVPYGHTQESQGDGPLEMKNLPVQRMPIQRGGIETQPGQFLKATHHDVNLGVTNSEWGRPSTEFTRSDSSQTFLDRKPSNASTFSSYSQSTFCHDFPSKPPHDNMDWLKTDNVQSEDLVEEEWVGGHFKAIQRLRQGLREDKRFSRSSQRAKSRVL</sequence>